<dbReference type="InterPro" id="IPR023885">
    <property type="entry name" value="4Fe4S-binding_SPASM_dom"/>
</dbReference>
<keyword evidence="5" id="KW-0408">Iron</keyword>
<dbReference type="SUPFAM" id="SSF102114">
    <property type="entry name" value="Radical SAM enzymes"/>
    <property type="match status" value="1"/>
</dbReference>
<dbReference type="HOGENOM" id="CLU_009273_3_1_0"/>
<dbReference type="InterPro" id="IPR007197">
    <property type="entry name" value="rSAM"/>
</dbReference>
<dbReference type="PANTHER" id="PTHR43787">
    <property type="entry name" value="FEMO COFACTOR BIOSYNTHESIS PROTEIN NIFB-RELATED"/>
    <property type="match status" value="1"/>
</dbReference>
<dbReference type="Proteomes" id="UP000000789">
    <property type="component" value="Chromosome"/>
</dbReference>
<evidence type="ECO:0000313" key="8">
    <source>
        <dbReference type="EMBL" id="ABX31777.1"/>
    </source>
</evidence>
<comment type="cofactor">
    <cofactor evidence="1">
        <name>[4Fe-4S] cluster</name>
        <dbReference type="ChEBI" id="CHEBI:49883"/>
    </cofactor>
</comment>
<dbReference type="GO" id="GO:0046872">
    <property type="term" value="F:metal ion binding"/>
    <property type="evidence" value="ECO:0007669"/>
    <property type="project" value="UniProtKB-KW"/>
</dbReference>
<evidence type="ECO:0000256" key="3">
    <source>
        <dbReference type="ARBA" id="ARBA00022691"/>
    </source>
</evidence>
<keyword evidence="4" id="KW-0479">Metal-binding</keyword>
<gene>
    <name evidence="8" type="ordered locus">Pmob_1058</name>
</gene>
<evidence type="ECO:0000256" key="1">
    <source>
        <dbReference type="ARBA" id="ARBA00001966"/>
    </source>
</evidence>
<evidence type="ECO:0000313" key="9">
    <source>
        <dbReference type="Proteomes" id="UP000000789"/>
    </source>
</evidence>
<dbReference type="InterPro" id="IPR006638">
    <property type="entry name" value="Elp3/MiaA/NifB-like_rSAM"/>
</dbReference>
<dbReference type="InterPro" id="IPR023867">
    <property type="entry name" value="Sulphatase_maturase_rSAM"/>
</dbReference>
<dbReference type="SFLD" id="SFLDG01067">
    <property type="entry name" value="SPASM/twitch_domain_containing"/>
    <property type="match status" value="1"/>
</dbReference>
<evidence type="ECO:0000259" key="7">
    <source>
        <dbReference type="PROSITE" id="PS51918"/>
    </source>
</evidence>
<dbReference type="Pfam" id="PF04055">
    <property type="entry name" value="Radical_SAM"/>
    <property type="match status" value="1"/>
</dbReference>
<dbReference type="InterPro" id="IPR058240">
    <property type="entry name" value="rSAM_sf"/>
</dbReference>
<dbReference type="AlphaFoldDB" id="A9BG21"/>
<dbReference type="KEGG" id="pmo:Pmob_1058"/>
<proteinExistence type="predicted"/>
<keyword evidence="6" id="KW-0411">Iron-sulfur</keyword>
<accession>A9BG21</accession>
<dbReference type="InterPro" id="IPR013785">
    <property type="entry name" value="Aldolase_TIM"/>
</dbReference>
<organism evidence="8 9">
    <name type="scientific">Petrotoga mobilis (strain DSM 10674 / SJ95)</name>
    <dbReference type="NCBI Taxonomy" id="403833"/>
    <lineage>
        <taxon>Bacteria</taxon>
        <taxon>Thermotogati</taxon>
        <taxon>Thermotogota</taxon>
        <taxon>Thermotogae</taxon>
        <taxon>Petrotogales</taxon>
        <taxon>Petrotogaceae</taxon>
        <taxon>Petrotoga</taxon>
    </lineage>
</organism>
<dbReference type="PROSITE" id="PS51918">
    <property type="entry name" value="RADICAL_SAM"/>
    <property type="match status" value="1"/>
</dbReference>
<dbReference type="OrthoDB" id="9763993at2"/>
<dbReference type="GO" id="GO:0051539">
    <property type="term" value="F:4 iron, 4 sulfur cluster binding"/>
    <property type="evidence" value="ECO:0007669"/>
    <property type="project" value="UniProtKB-KW"/>
</dbReference>
<dbReference type="SFLD" id="SFLDS00029">
    <property type="entry name" value="Radical_SAM"/>
    <property type="match status" value="1"/>
</dbReference>
<dbReference type="RefSeq" id="WP_012208878.1">
    <property type="nucleotide sequence ID" value="NC_010003.1"/>
</dbReference>
<dbReference type="eggNOG" id="COG0641">
    <property type="taxonomic scope" value="Bacteria"/>
</dbReference>
<evidence type="ECO:0000256" key="4">
    <source>
        <dbReference type="ARBA" id="ARBA00022723"/>
    </source>
</evidence>
<dbReference type="STRING" id="403833.Pmob_1058"/>
<dbReference type="Gene3D" id="3.20.20.70">
    <property type="entry name" value="Aldolase class I"/>
    <property type="match status" value="1"/>
</dbReference>
<evidence type="ECO:0000256" key="6">
    <source>
        <dbReference type="ARBA" id="ARBA00023014"/>
    </source>
</evidence>
<feature type="domain" description="Radical SAM core" evidence="7">
    <location>
        <begin position="77"/>
        <end position="326"/>
    </location>
</feature>
<protein>
    <submittedName>
        <fullName evidence="8">Radical SAM domain protein</fullName>
    </submittedName>
</protein>
<dbReference type="GO" id="GO:0016491">
    <property type="term" value="F:oxidoreductase activity"/>
    <property type="evidence" value="ECO:0007669"/>
    <property type="project" value="InterPro"/>
</dbReference>
<reference evidence="8" key="1">
    <citation type="submission" date="2007-11" db="EMBL/GenBank/DDBJ databases">
        <title>Complete sequence of Petroga mobilis SJ95.</title>
        <authorList>
            <consortium name="US DOE Joint Genome Institute"/>
            <person name="Copeland A."/>
            <person name="Lucas S."/>
            <person name="Lapidus A."/>
            <person name="Barry K."/>
            <person name="Glavina del Rio T."/>
            <person name="Dalin E."/>
            <person name="Tice H."/>
            <person name="Pitluck S."/>
            <person name="Meincke L."/>
            <person name="Brettin T."/>
            <person name="Bruce D."/>
            <person name="Detter J.C."/>
            <person name="Han C."/>
            <person name="Kuske C.R."/>
            <person name="Schmutz J."/>
            <person name="Larimer F."/>
            <person name="Land M."/>
            <person name="Hauser L."/>
            <person name="Kyrpides N."/>
            <person name="Mikhailova N."/>
            <person name="Noll K."/>
            <person name="Richardson P."/>
        </authorList>
    </citation>
    <scope>NUCLEOTIDE SEQUENCE [LARGE SCALE GENOMIC DNA]</scope>
    <source>
        <strain evidence="8">SJ95</strain>
    </source>
</reference>
<evidence type="ECO:0000256" key="5">
    <source>
        <dbReference type="ARBA" id="ARBA00023004"/>
    </source>
</evidence>
<dbReference type="SFLD" id="SFLDG01384">
    <property type="entry name" value="thioether_bond_formation_requi"/>
    <property type="match status" value="1"/>
</dbReference>
<dbReference type="SFLD" id="SFLDG01386">
    <property type="entry name" value="main_SPASM_domain-containing"/>
    <property type="match status" value="1"/>
</dbReference>
<dbReference type="SMART" id="SM00729">
    <property type="entry name" value="Elp3"/>
    <property type="match status" value="1"/>
</dbReference>
<evidence type="ECO:0000256" key="2">
    <source>
        <dbReference type="ARBA" id="ARBA00022485"/>
    </source>
</evidence>
<dbReference type="UniPathway" id="UPA00782"/>
<dbReference type="PANTHER" id="PTHR43787:SF3">
    <property type="entry name" value="ARYLSULFATASE REGULATORY PROTEIN"/>
    <property type="match status" value="1"/>
</dbReference>
<keyword evidence="2" id="KW-0004">4Fe-4S</keyword>
<sequence length="455" mass="52542">MIRESNYNFKIPIKDGKLLLYNTKTGAVAAVKENILQSLNNPKENLPSDVIMMLKTEGFLIPEEKDEIVEIQEWHNKHINDSSLISLTLLPAEACNFACPYCFQYRKRNKLMKTEVYDAVLRLVERMALENYKQGNKTFLKILWFGGEPLLATNAILNFHKRVKELCEKFPINISGSIVTNGYFLDSNIFKQLVHAGINDFQVTLDGEKSTHDKLRVLKNGGPTFQRIYNNLKSIHNISQELKFNLAIRVNFLRSTLQSVQNLARRFVKDFGNDHRFIMYFRPVYNFETTRNDIHSLSEDILSYKDGIRQQLSLALEMFKELKSLRPEADLLSPYGKMLELLPMPTPCWCESERRYSYIIGADGLLFPCDTYVGSKEHSIGYLASSGETIYNQNFSQWKKSLFYSRDNPCLSCRLLPICMGGCRRTRMASPNKTACFLTEDDIIFSMHEYAKLLN</sequence>
<dbReference type="EMBL" id="CP000879">
    <property type="protein sequence ID" value="ABX31777.1"/>
    <property type="molecule type" value="Genomic_DNA"/>
</dbReference>
<name>A9BG21_PETMO</name>
<keyword evidence="9" id="KW-1185">Reference proteome</keyword>
<dbReference type="NCBIfam" id="TIGR04085">
    <property type="entry name" value="rSAM_more_4Fe4S"/>
    <property type="match status" value="1"/>
</dbReference>
<keyword evidence="3" id="KW-0949">S-adenosyl-L-methionine</keyword>
<dbReference type="CDD" id="cd01335">
    <property type="entry name" value="Radical_SAM"/>
    <property type="match status" value="1"/>
</dbReference>